<dbReference type="GeneID" id="69591464"/>
<dbReference type="Proteomes" id="UP001060104">
    <property type="component" value="Chromosome"/>
</dbReference>
<dbReference type="RefSeq" id="WP_022301437.1">
    <property type="nucleotide sequence ID" value="NZ_CABMFH010000007.1"/>
</dbReference>
<organism evidence="2 5">
    <name type="scientific">Bacteroides faecis</name>
    <dbReference type="NCBI Taxonomy" id="674529"/>
    <lineage>
        <taxon>Bacteria</taxon>
        <taxon>Pseudomonadati</taxon>
        <taxon>Bacteroidota</taxon>
        <taxon>Bacteroidia</taxon>
        <taxon>Bacteroidales</taxon>
        <taxon>Bacteroidaceae</taxon>
        <taxon>Bacteroides</taxon>
    </lineage>
</organism>
<keyword evidence="6" id="KW-1185">Reference proteome</keyword>
<feature type="chain" id="PRO_5044593232" evidence="1">
    <location>
        <begin position="25"/>
        <end position="347"/>
    </location>
</feature>
<keyword evidence="1" id="KW-0732">Signal</keyword>
<evidence type="ECO:0000313" key="2">
    <source>
        <dbReference type="EMBL" id="CUP70224.1"/>
    </source>
</evidence>
<dbReference type="EMBL" id="JANUTS010000001">
    <property type="protein sequence ID" value="MCS2794515.1"/>
    <property type="molecule type" value="Genomic_DNA"/>
</dbReference>
<name>A0A3E5GFF0_9BACE</name>
<evidence type="ECO:0000313" key="4">
    <source>
        <dbReference type="EMBL" id="UVQ74231.1"/>
    </source>
</evidence>
<dbReference type="EMBL" id="CZAE01000016">
    <property type="protein sequence ID" value="CUP70224.1"/>
    <property type="molecule type" value="Genomic_DNA"/>
</dbReference>
<evidence type="ECO:0000256" key="1">
    <source>
        <dbReference type="SAM" id="SignalP"/>
    </source>
</evidence>
<dbReference type="SUPFAM" id="SSF56935">
    <property type="entry name" value="Porins"/>
    <property type="match status" value="1"/>
</dbReference>
<feature type="signal peptide" evidence="1">
    <location>
        <begin position="1"/>
        <end position="24"/>
    </location>
</feature>
<evidence type="ECO:0000313" key="3">
    <source>
        <dbReference type="EMBL" id="MCS2794515.1"/>
    </source>
</evidence>
<accession>A0A174QA06</accession>
<dbReference type="Gene3D" id="2.40.160.10">
    <property type="entry name" value="Porin"/>
    <property type="match status" value="1"/>
</dbReference>
<accession>A0A3E5GFF0</accession>
<evidence type="ECO:0000313" key="5">
    <source>
        <dbReference type="Proteomes" id="UP000095606"/>
    </source>
</evidence>
<dbReference type="Proteomes" id="UP001204548">
    <property type="component" value="Unassembled WGS sequence"/>
</dbReference>
<dbReference type="Pfam" id="PF07396">
    <property type="entry name" value="Porin_O_P"/>
    <property type="match status" value="1"/>
</dbReference>
<reference evidence="3" key="2">
    <citation type="submission" date="2022-08" db="EMBL/GenBank/DDBJ databases">
        <title>Genome Sequencing of Bacteroides fragilis Group Isolates with Nanopore Technology.</title>
        <authorList>
            <person name="Tisza M.J."/>
            <person name="Smith D."/>
            <person name="Dekker J.P."/>
        </authorList>
    </citation>
    <scope>NUCLEOTIDE SEQUENCE</scope>
    <source>
        <strain evidence="3">BFG-351</strain>
        <strain evidence="4">BFG-527</strain>
    </source>
</reference>
<gene>
    <name evidence="2" type="ORF">ERS852461_03177</name>
    <name evidence="3" type="ORF">NXW97_21390</name>
    <name evidence="4" type="ORF">NXY30_25250</name>
</gene>
<protein>
    <submittedName>
        <fullName evidence="3">OprO/OprP family phosphate-selective porin</fullName>
    </submittedName>
    <submittedName>
        <fullName evidence="2">Phosphate-selective porin O and P</fullName>
    </submittedName>
</protein>
<dbReference type="EMBL" id="CP103141">
    <property type="protein sequence ID" value="UVQ74231.1"/>
    <property type="molecule type" value="Genomic_DNA"/>
</dbReference>
<reference evidence="2 5" key="1">
    <citation type="submission" date="2015-09" db="EMBL/GenBank/DDBJ databases">
        <authorList>
            <consortium name="Pathogen Informatics"/>
        </authorList>
    </citation>
    <scope>NUCLEOTIDE SEQUENCE [LARGE SCALE GENOMIC DNA]</scope>
    <source>
        <strain evidence="2 5">2789STDY5834846</strain>
    </source>
</reference>
<dbReference type="InterPro" id="IPR023614">
    <property type="entry name" value="Porin_dom_sf"/>
</dbReference>
<sequence length="347" mass="39190">MRKTLLQLSMIAFILSGIQNTLTAQEKTPLNQVVNTLKERISLAGYAQLGYTYDDAANPDNTFDIKRIIFMAHGKITDRWTCDFMYDFYNGGMLLEVYTDYRIFSGLTARIGEFKVPYTIENELSPTTVELINCYSQSVCYLAGVSGSDKCYGMTSGRDIGMMIHGKLFHDFLQYKFAVMNGQGLNTKDKNSQKDVVGNLMVYPNKWLSVGGSFIRGTGHAIADSQYSGIKTGENYAKKRMSLGGVVTTSAFNFRTEYLAGKDKNVKSEGFYATGSVRLVQNFDFIASFDYFNPNKAADFKQNNYIAGLQYWFYPRCRVQAQYTFCDKKGDGQKDSNMIQAQVQVRF</sequence>
<dbReference type="Proteomes" id="UP000095606">
    <property type="component" value="Unassembled WGS sequence"/>
</dbReference>
<dbReference type="AlphaFoldDB" id="A0A3E5GFF0"/>
<evidence type="ECO:0000313" key="6">
    <source>
        <dbReference type="Proteomes" id="UP001060104"/>
    </source>
</evidence>
<proteinExistence type="predicted"/>
<dbReference type="InterPro" id="IPR010870">
    <property type="entry name" value="Porin_O/P"/>
</dbReference>